<sequence>MATDWPGHFCPSCGAPQTAFPRYPWYLCSDCRGRTHDRDGNRIEFFNAHLFGGLGFRFAGEAQFWEIRSAICLVTRRPVLVSEARFGGVVVEPLPDRVFDFEQVTDMRRPGWRDRLPEPSGSRP</sequence>
<comment type="caution">
    <text evidence="1">The sequence shown here is derived from an EMBL/GenBank/DDBJ whole genome shotgun (WGS) entry which is preliminary data.</text>
</comment>
<dbReference type="EMBL" id="VFFF01000001">
    <property type="protein sequence ID" value="TNY34231.1"/>
    <property type="molecule type" value="Genomic_DNA"/>
</dbReference>
<dbReference type="OrthoDB" id="7859238at2"/>
<reference evidence="1 2" key="1">
    <citation type="submission" date="2019-06" db="EMBL/GenBank/DDBJ databases">
        <title>Genome of new Rhodobacteraceae sp. SM1903.</title>
        <authorList>
            <person name="Ren X."/>
        </authorList>
    </citation>
    <scope>NUCLEOTIDE SEQUENCE [LARGE SCALE GENOMIC DNA]</scope>
    <source>
        <strain evidence="1 2">SM1903</strain>
    </source>
</reference>
<dbReference type="GO" id="GO:0016787">
    <property type="term" value="F:hydrolase activity"/>
    <property type="evidence" value="ECO:0007669"/>
    <property type="project" value="UniProtKB-KW"/>
</dbReference>
<organism evidence="1 2">
    <name type="scientific">Pelagovum pacificum</name>
    <dbReference type="NCBI Taxonomy" id="2588711"/>
    <lineage>
        <taxon>Bacteria</taxon>
        <taxon>Pseudomonadati</taxon>
        <taxon>Pseudomonadota</taxon>
        <taxon>Alphaproteobacteria</taxon>
        <taxon>Rhodobacterales</taxon>
        <taxon>Paracoccaceae</taxon>
        <taxon>Pelagovum</taxon>
    </lineage>
</organism>
<keyword evidence="1" id="KW-0378">Hydrolase</keyword>
<dbReference type="RefSeq" id="WP_140195397.1">
    <property type="nucleotide sequence ID" value="NZ_CP065915.1"/>
</dbReference>
<proteinExistence type="predicted"/>
<accession>A0A5C5GKA1</accession>
<protein>
    <submittedName>
        <fullName evidence="1">ADP-ribosylglycohydrolase</fullName>
    </submittedName>
</protein>
<keyword evidence="2" id="KW-1185">Reference proteome</keyword>
<dbReference type="AlphaFoldDB" id="A0A5C5GKA1"/>
<gene>
    <name evidence="1" type="ORF">FHY64_13540</name>
</gene>
<name>A0A5C5GKA1_9RHOB</name>
<evidence type="ECO:0000313" key="1">
    <source>
        <dbReference type="EMBL" id="TNY34231.1"/>
    </source>
</evidence>
<dbReference type="Proteomes" id="UP000314011">
    <property type="component" value="Unassembled WGS sequence"/>
</dbReference>
<evidence type="ECO:0000313" key="2">
    <source>
        <dbReference type="Proteomes" id="UP000314011"/>
    </source>
</evidence>